<organism evidence="3 4">
    <name type="scientific">Pseudomonas fluorescens</name>
    <dbReference type="NCBI Taxonomy" id="294"/>
    <lineage>
        <taxon>Bacteria</taxon>
        <taxon>Pseudomonadati</taxon>
        <taxon>Pseudomonadota</taxon>
        <taxon>Gammaproteobacteria</taxon>
        <taxon>Pseudomonadales</taxon>
        <taxon>Pseudomonadaceae</taxon>
        <taxon>Pseudomonas</taxon>
    </lineage>
</organism>
<feature type="compositionally biased region" description="Basic and acidic residues" evidence="1">
    <location>
        <begin position="254"/>
        <end position="270"/>
    </location>
</feature>
<dbReference type="InterPro" id="IPR029033">
    <property type="entry name" value="His_PPase_superfam"/>
</dbReference>
<evidence type="ECO:0000313" key="4">
    <source>
        <dbReference type="Proteomes" id="UP000325723"/>
    </source>
</evidence>
<protein>
    <recommendedName>
        <fullName evidence="2">DUF7693 domain-containing protein</fullName>
    </recommendedName>
</protein>
<dbReference type="InterPro" id="IPR050275">
    <property type="entry name" value="PGM_Phosphatase"/>
</dbReference>
<name>A0A8H2NQ54_PSEFL</name>
<dbReference type="PANTHER" id="PTHR48100">
    <property type="entry name" value="BROAD-SPECIFICITY PHOSPHATASE YOR283W-RELATED"/>
    <property type="match status" value="1"/>
</dbReference>
<proteinExistence type="predicted"/>
<sequence length="383" mass="42882">MKHVRLIRHSESAANAGEASRDHTSIPLTMKGVEQAHLVAQSFNHAPALIVTSPFSRAQATAMATVAAFPNTPFDIWPIYEFTYLEPARCANTTVAQRRDWVEGYWAKSDPVFSDGAGAESFLDFISRAQSFLDQLAKHPARDIAVFSHGQFINAVAWLIDRKPLAIDGRAMADWREYEITNHVPNCCGYMLSMHPDDSAWRVSPSAPEEPRMEVIRGVPGRAYQAARDPERLLIEERANALYEAGYPPPDDDSAMHAEQRLQAAREARQSSEAGRANGKTQSGLSAIEISQVLREVTFGRRSMTKVGEASWDETYAGHFVIDVEGWLISIYNDCNELDYCEECMSPDGRDWSFDSGDRYGTDPISLLSTWEHQNLHRMLKAL</sequence>
<evidence type="ECO:0000256" key="1">
    <source>
        <dbReference type="SAM" id="MobiDB-lite"/>
    </source>
</evidence>
<dbReference type="Proteomes" id="UP000325723">
    <property type="component" value="Unassembled WGS sequence"/>
</dbReference>
<evidence type="ECO:0000259" key="2">
    <source>
        <dbReference type="Pfam" id="PF24745"/>
    </source>
</evidence>
<dbReference type="Pfam" id="PF24745">
    <property type="entry name" value="DUF7693"/>
    <property type="match status" value="1"/>
</dbReference>
<dbReference type="GO" id="GO:0005737">
    <property type="term" value="C:cytoplasm"/>
    <property type="evidence" value="ECO:0007669"/>
    <property type="project" value="TreeGrafter"/>
</dbReference>
<dbReference type="PANTHER" id="PTHR48100:SF1">
    <property type="entry name" value="HISTIDINE PHOSPHATASE FAMILY PROTEIN-RELATED"/>
    <property type="match status" value="1"/>
</dbReference>
<dbReference type="SMART" id="SM00855">
    <property type="entry name" value="PGAM"/>
    <property type="match status" value="1"/>
</dbReference>
<dbReference type="AlphaFoldDB" id="A0A8H2NQ54"/>
<accession>A0A8H2NQ54</accession>
<dbReference type="InterPro" id="IPR013078">
    <property type="entry name" value="His_Pase_superF_clade-1"/>
</dbReference>
<dbReference type="Gene3D" id="3.40.50.1240">
    <property type="entry name" value="Phosphoglycerate mutase-like"/>
    <property type="match status" value="1"/>
</dbReference>
<dbReference type="GO" id="GO:0016791">
    <property type="term" value="F:phosphatase activity"/>
    <property type="evidence" value="ECO:0007669"/>
    <property type="project" value="TreeGrafter"/>
</dbReference>
<feature type="domain" description="DUF7693" evidence="2">
    <location>
        <begin position="285"/>
        <end position="381"/>
    </location>
</feature>
<gene>
    <name evidence="3" type="ORF">PS900_01909</name>
</gene>
<comment type="caution">
    <text evidence="3">The sequence shown here is derived from an EMBL/GenBank/DDBJ whole genome shotgun (WGS) entry which is preliminary data.</text>
</comment>
<dbReference type="SUPFAM" id="SSF53254">
    <property type="entry name" value="Phosphoglycerate mutase-like"/>
    <property type="match status" value="1"/>
</dbReference>
<evidence type="ECO:0000313" key="3">
    <source>
        <dbReference type="EMBL" id="VVO82836.1"/>
    </source>
</evidence>
<feature type="region of interest" description="Disordered" evidence="1">
    <location>
        <begin position="1"/>
        <end position="22"/>
    </location>
</feature>
<reference evidence="3 4" key="1">
    <citation type="submission" date="2019-09" db="EMBL/GenBank/DDBJ databases">
        <authorList>
            <person name="Chandra G."/>
            <person name="Truman W A."/>
        </authorList>
    </citation>
    <scope>NUCLEOTIDE SEQUENCE [LARGE SCALE GENOMIC DNA]</scope>
    <source>
        <strain evidence="3">PS900</strain>
    </source>
</reference>
<dbReference type="EMBL" id="CABVIE010000005">
    <property type="protein sequence ID" value="VVO82836.1"/>
    <property type="molecule type" value="Genomic_DNA"/>
</dbReference>
<dbReference type="CDD" id="cd07067">
    <property type="entry name" value="HP_PGM_like"/>
    <property type="match status" value="1"/>
</dbReference>
<feature type="region of interest" description="Disordered" evidence="1">
    <location>
        <begin position="248"/>
        <end position="283"/>
    </location>
</feature>
<dbReference type="InterPro" id="IPR056110">
    <property type="entry name" value="DUF7693"/>
</dbReference>
<dbReference type="Pfam" id="PF00300">
    <property type="entry name" value="His_Phos_1"/>
    <property type="match status" value="1"/>
</dbReference>